<name>A0A397P8Q6_9SPHN</name>
<reference evidence="1 2" key="1">
    <citation type="submission" date="2018-08" db="EMBL/GenBank/DDBJ databases">
        <title>Genomic Encyclopedia of Type Strains, Phase IV (KMG-IV): sequencing the most valuable type-strain genomes for metagenomic binning, comparative biology and taxonomic classification.</title>
        <authorList>
            <person name="Goeker M."/>
        </authorList>
    </citation>
    <scope>NUCLEOTIDE SEQUENCE [LARGE SCALE GENOMIC DNA]</scope>
    <source>
        <strain evidence="1 2">DSM 25527</strain>
    </source>
</reference>
<dbReference type="Proteomes" id="UP000266568">
    <property type="component" value="Unassembled WGS sequence"/>
</dbReference>
<evidence type="ECO:0000313" key="2">
    <source>
        <dbReference type="Proteomes" id="UP000266568"/>
    </source>
</evidence>
<organism evidence="1 2">
    <name type="scientific">Hephaestia caeni</name>
    <dbReference type="NCBI Taxonomy" id="645617"/>
    <lineage>
        <taxon>Bacteria</taxon>
        <taxon>Pseudomonadati</taxon>
        <taxon>Pseudomonadota</taxon>
        <taxon>Alphaproteobacteria</taxon>
        <taxon>Sphingomonadales</taxon>
        <taxon>Sphingomonadaceae</taxon>
        <taxon>Hephaestia</taxon>
    </lineage>
</organism>
<comment type="caution">
    <text evidence="1">The sequence shown here is derived from an EMBL/GenBank/DDBJ whole genome shotgun (WGS) entry which is preliminary data.</text>
</comment>
<accession>A0A397P8Q6</accession>
<sequence length="347" mass="37630">MKAGSQPARPVQIDRQDGHSPLWLGFPDVDPLGRPALAVFSSLEQSLGNRLLIADEWLSSELPIARARLIERVRNGHRIFCFGIGAGARAALFFGSVLRAERVITWAPSAAPGAGPLDAAAVAMAYDIASSPPPPHLTSSALTVHITSSSDTVDTDIALARSLRPAVGIRLDRIEGIPYSALEQALAQTNYLSRMIEAIDHGRPLPKPHHLQRSWLSAFAHQIALDPALSPSEEGGFALRGTLRNSSPKAFSIERFERDLIRVGARIISPGDDLTQPRSARFSFGSGALQADATLPFWLEVPREAVARGFEARVALVCEGRFWFDDHQFPNATLSVSADVLQKWSAK</sequence>
<gene>
    <name evidence="1" type="ORF">DFR49_0485</name>
</gene>
<evidence type="ECO:0000313" key="1">
    <source>
        <dbReference type="EMBL" id="RIA45956.1"/>
    </source>
</evidence>
<proteinExistence type="predicted"/>
<keyword evidence="2" id="KW-1185">Reference proteome</keyword>
<dbReference type="EMBL" id="QXDC01000002">
    <property type="protein sequence ID" value="RIA45956.1"/>
    <property type="molecule type" value="Genomic_DNA"/>
</dbReference>
<protein>
    <submittedName>
        <fullName evidence="1">Uncharacterized protein</fullName>
    </submittedName>
</protein>
<dbReference type="AlphaFoldDB" id="A0A397P8Q6"/>